<evidence type="ECO:0000313" key="2">
    <source>
        <dbReference type="Proteomes" id="UP000273811"/>
    </source>
</evidence>
<proteinExistence type="predicted"/>
<sequence length="75" mass="8301">MKIEVTNINVRREGGEVVGLQVYFNGRLGDQSINLNGYIPLAEGEFESHLDMPAIETAVRQKVVDRILSGESPTE</sequence>
<protein>
    <submittedName>
        <fullName evidence="1">Uncharacterized protein</fullName>
    </submittedName>
</protein>
<dbReference type="RefSeq" id="WP_120074708.1">
    <property type="nucleotide sequence ID" value="NZ_CP126113.1"/>
</dbReference>
<evidence type="ECO:0000313" key="1">
    <source>
        <dbReference type="EMBL" id="RWR06759.1"/>
    </source>
</evidence>
<organism evidence="1 2">
    <name type="scientific">Siminovitchia fortis</name>
    <dbReference type="NCBI Taxonomy" id="254758"/>
    <lineage>
        <taxon>Bacteria</taxon>
        <taxon>Bacillati</taxon>
        <taxon>Bacillota</taxon>
        <taxon>Bacilli</taxon>
        <taxon>Bacillales</taxon>
        <taxon>Bacillaceae</taxon>
        <taxon>Siminovitchia</taxon>
    </lineage>
</organism>
<keyword evidence="2" id="KW-1185">Reference proteome</keyword>
<dbReference type="Proteomes" id="UP000273811">
    <property type="component" value="Unassembled WGS sequence"/>
</dbReference>
<comment type="caution">
    <text evidence="1">The sequence shown here is derived from an EMBL/GenBank/DDBJ whole genome shotgun (WGS) entry which is preliminary data.</text>
</comment>
<accession>A0A443IMU1</accession>
<dbReference type="EMBL" id="QYTU02000034">
    <property type="protein sequence ID" value="RWR06759.1"/>
    <property type="molecule type" value="Genomic_DNA"/>
</dbReference>
<dbReference type="OrthoDB" id="2912248at2"/>
<name>A0A443IMU1_9BACI</name>
<reference evidence="1" key="1">
    <citation type="submission" date="2018-12" db="EMBL/GenBank/DDBJ databases">
        <authorList>
            <person name="Sun L."/>
            <person name="Chen Z."/>
        </authorList>
    </citation>
    <scope>NUCLEOTIDE SEQUENCE [LARGE SCALE GENOMIC DNA]</scope>
    <source>
        <strain evidence="1">DSM 16012</strain>
    </source>
</reference>
<gene>
    <name evidence="1" type="ORF">D4N35_013925</name>
</gene>
<dbReference type="AlphaFoldDB" id="A0A443IMU1"/>